<dbReference type="InterPro" id="IPR031631">
    <property type="entry name" value="Glyco_hydro_63N"/>
</dbReference>
<dbReference type="InterPro" id="IPR038518">
    <property type="entry name" value="Glyco_hydro_63N_sf"/>
</dbReference>
<evidence type="ECO:0000256" key="10">
    <source>
        <dbReference type="ARBA" id="ARBA00023295"/>
    </source>
</evidence>
<organism evidence="19 20">
    <name type="scientific">Talaromyces pinophilus</name>
    <name type="common">Penicillium pinophilum</name>
    <dbReference type="NCBI Taxonomy" id="128442"/>
    <lineage>
        <taxon>Eukaryota</taxon>
        <taxon>Fungi</taxon>
        <taxon>Dikarya</taxon>
        <taxon>Ascomycota</taxon>
        <taxon>Pezizomycotina</taxon>
        <taxon>Eurotiomycetes</taxon>
        <taxon>Eurotiomycetidae</taxon>
        <taxon>Eurotiales</taxon>
        <taxon>Trichocomaceae</taxon>
        <taxon>Talaromyces</taxon>
        <taxon>Talaromyces sect. Talaromyces</taxon>
    </lineage>
</organism>
<dbReference type="FunFam" id="2.70.98.110:FF:000003">
    <property type="entry name" value="Probable mannosyl-oligosaccharide glucosidase"/>
    <property type="match status" value="1"/>
</dbReference>
<sequence>MAEPPTKRARRTDSSAMWDTNDKRSRLSHTPETEADQARPSRYGSSRPENSRTSTKDDRRYRSRSRDRYARKRDRSWSRDSYERTRERDRDRDRDGGKRDSYKDGGGVRDRDRSTSRDRYNSRRGTAKPGRPDRSRSPRNGARSRDYPARDSKSDYRDGKRDGRSRPDQRHTNGAPKKGTKDEEIEDADMMSDIEDTDDIEAMMRKAVGFTRFRSTKNTKVPGNDIYGVRKEKKTEYRQYMNRVGGGIIGSCSAYYLTRHPSYNPSLHKITLLEASEIAGGASGKAGGLLALWAYPSSIVPLSYKLHAELAKEHNGKDNWGYREVNCGQLIVKGRAVDKKDDAGSVSLQKRDAAAIGKLRAAGIPTDLDWLLSDGIRGYESMSGPGETAQVHPYQFTTSIAKLAEEKGVKIVLGTVTKINSEADSVQSVTYTDKASGESHTLPATDVIVSAGPWTKRVLPSAPISATRAHSVVIKPTRPVSAYTLFTNIELPSKHNPKRSTVETPEIYARPDATVYACGDGDHIVPLPDTTADVEVDPKRCQDIIDSVGSISDELRQGEIVKQQACYLPNVDARGGGGPLIGHSGTKGLYVATGHTCWGIQNAPGTGKLIIDIEAQINSRRNAEHKRKRYVESPQRPITIAPSICHLYTYTSQPHNFHKAAAQSIEEANTQLPLILTDALLVGYTRKMHLQFSFYLLWSSFVVGCAYGANDVSVLINEVAKANNQSLLWGPYKPNLYFGVRPRIPKSLTAGLMWAKVDNYATAQANFRHTCEQNEGMRGYGWDEYDVRKGGRQSIHDVGNSIDLTIDFVKVPGGLHGGSWAARVKGTPREDAPEDLYTSLVFYASLEGLGSLHVDNAVEQQMGLKEDVKLKGMTPELGDFKLSITTGPDSNKHPEFDHPSSAEKSLDRPLVASVETPQENLWQAKALMFTAMKPEVEGLIAKYGTDTPPPPAQLFTVPNHPGTGNIHFVQHVFEGAFEFDILFESGSAPEPVTSETLTEKIDEMSSSFSSRYENVFAPQAPFEKAEYSEFSKSMFSNLVGGIGYFYGSGLVDRSEAPEYEEENEGFWEEAAEARSRVQPTEEDPRELFTSIPSRPFFPRGFLWDEGFHLIPIVDWDLDLTLDIVQSWFNLMDEDGWIAREQILGAEARSKVPPEFTVQYPHYANPPTLFMVLEAFVDKLQANQSIIENFELNRADIADSLRSAHLESKELAESYLHAIYPLLRRQYFWFKKTQWGDVKSYDREAYSSKEAYRWRGRTVRHILTSGLDDYPRAQPPHPGELHTDLISWMGLMSRSLRKIAAAIGETDDAEEFAIYEYAITRNIDDLHWDEDAQTWCDTTIDEYEESVHVCHKGYISIFPFLTGMVGPDSPHLKATLDLIRNSNELWSDYGIRSLSKNDEFYGTDENYWRSPIWMNMNYMIVKNLYEIATSSSPHKAQATEIYNDLRKNLVENVFREWKDTGFAWEQYNPETGKGQRTQHFTGWTSLVVKIMNMPYLTVSGRGHDEL</sequence>
<dbReference type="InterPro" id="IPR012341">
    <property type="entry name" value="6hp_glycosidase-like_sf"/>
</dbReference>
<keyword evidence="4 13" id="KW-0378">Hydrolase</keyword>
<evidence type="ECO:0000256" key="2">
    <source>
        <dbReference type="ARBA" id="ARBA00010833"/>
    </source>
</evidence>
<dbReference type="GO" id="GO:0009311">
    <property type="term" value="P:oligosaccharide metabolic process"/>
    <property type="evidence" value="ECO:0007669"/>
    <property type="project" value="UniProtKB-UniRule"/>
</dbReference>
<dbReference type="EC" id="3.2.1.106" evidence="11 13"/>
<keyword evidence="9 14" id="KW-0325">Glycoprotein</keyword>
<dbReference type="SUPFAM" id="SSF51905">
    <property type="entry name" value="FAD/NAD(P)-binding domain"/>
    <property type="match status" value="1"/>
</dbReference>
<comment type="function">
    <text evidence="13">Cleaves the distal alpha 1,2-linked glucose residue from the Glc(3)Man(9)GlcNAc(2) oligosaccharide precursor.</text>
</comment>
<dbReference type="Gene3D" id="3.50.50.60">
    <property type="entry name" value="FAD/NAD(P)-binding domain"/>
    <property type="match status" value="1"/>
</dbReference>
<feature type="domain" description="Glycosyl hydrolase family 63 N-terminal" evidence="18">
    <location>
        <begin position="726"/>
        <end position="954"/>
    </location>
</feature>
<feature type="domain" description="FAD dependent oxidoreductase" evidence="16">
    <location>
        <begin position="244"/>
        <end position="612"/>
    </location>
</feature>
<dbReference type="SUPFAM" id="SSF48208">
    <property type="entry name" value="Six-hairpin glycosidases"/>
    <property type="match status" value="1"/>
</dbReference>
<dbReference type="Gene3D" id="3.30.9.10">
    <property type="entry name" value="D-Amino Acid Oxidase, subunit A, domain 2"/>
    <property type="match status" value="1"/>
</dbReference>
<comment type="caution">
    <text evidence="19">The sequence shown here is derived from an EMBL/GenBank/DDBJ whole genome shotgun (WGS) entry which is preliminary data.</text>
</comment>
<feature type="compositionally biased region" description="Basic and acidic residues" evidence="15">
    <location>
        <begin position="890"/>
        <end position="907"/>
    </location>
</feature>
<proteinExistence type="inferred from homology"/>
<dbReference type="GO" id="GO:0006487">
    <property type="term" value="P:protein N-linked glycosylation"/>
    <property type="evidence" value="ECO:0007669"/>
    <property type="project" value="UniProtKB-UniRule"/>
</dbReference>
<dbReference type="PANTHER" id="PTHR10412">
    <property type="entry name" value="MANNOSYL-OLIGOSACCHARIDE GLUCOSIDASE"/>
    <property type="match status" value="1"/>
</dbReference>
<keyword evidence="6" id="KW-0735">Signal-anchor</keyword>
<dbReference type="InterPro" id="IPR004888">
    <property type="entry name" value="Glycoside_hydrolase_63"/>
</dbReference>
<evidence type="ECO:0000256" key="6">
    <source>
        <dbReference type="ARBA" id="ARBA00022968"/>
    </source>
</evidence>
<evidence type="ECO:0000313" key="19">
    <source>
        <dbReference type="EMBL" id="GAM39843.1"/>
    </source>
</evidence>
<evidence type="ECO:0000256" key="4">
    <source>
        <dbReference type="ARBA" id="ARBA00022801"/>
    </source>
</evidence>
<dbReference type="InterPro" id="IPR008928">
    <property type="entry name" value="6-hairpin_glycosidase_sf"/>
</dbReference>
<evidence type="ECO:0000256" key="11">
    <source>
        <dbReference type="ARBA" id="ARBA00038888"/>
    </source>
</evidence>
<evidence type="ECO:0000259" key="18">
    <source>
        <dbReference type="Pfam" id="PF16923"/>
    </source>
</evidence>
<dbReference type="Gene3D" id="1.50.10.10">
    <property type="match status" value="1"/>
</dbReference>
<keyword evidence="7" id="KW-1133">Transmembrane helix</keyword>
<dbReference type="FunFam" id="1.50.10.10:FF:000027">
    <property type="entry name" value="Probable mannosyl-oligosaccharide glucosidase"/>
    <property type="match status" value="1"/>
</dbReference>
<dbReference type="Proteomes" id="UP000053095">
    <property type="component" value="Unassembled WGS sequence"/>
</dbReference>
<evidence type="ECO:0000256" key="7">
    <source>
        <dbReference type="ARBA" id="ARBA00022989"/>
    </source>
</evidence>
<dbReference type="EMBL" id="DF933830">
    <property type="protein sequence ID" value="GAM39843.1"/>
    <property type="molecule type" value="Genomic_DNA"/>
</dbReference>
<feature type="compositionally biased region" description="Basic and acidic residues" evidence="15">
    <location>
        <begin position="54"/>
        <end position="68"/>
    </location>
</feature>
<evidence type="ECO:0000256" key="3">
    <source>
        <dbReference type="ARBA" id="ARBA00022692"/>
    </source>
</evidence>
<dbReference type="InterPro" id="IPR031335">
    <property type="entry name" value="Glyco_hydro_63_C"/>
</dbReference>
<dbReference type="Pfam" id="PF01266">
    <property type="entry name" value="DAO"/>
    <property type="match status" value="1"/>
</dbReference>
<evidence type="ECO:0000256" key="1">
    <source>
        <dbReference type="ARBA" id="ARBA00004648"/>
    </source>
</evidence>
<comment type="catalytic activity">
    <reaction evidence="12 13">
        <text>N(4)-(alpha-D-Glc-(1-&gt;2)-alpha-D-Glc-(1-&gt;3)-alpha-D-Glc-(1-&gt;3)-alpha-D-Man-(1-&gt;2)-alpha-D-Man-(1-&gt;2)-alpha-D-Man-(1-&gt;3)-[alpha-D-Man-(1-&gt;2)-alpha-D-Man-(1-&gt;3)-[alpha-D-Man-(1-&gt;2)-alpha-D-Man-(1-&gt;6)]-alpha-D-Man-(1-&gt;6)]-beta-D-Man-(1-&gt;4)-beta-D-GlcNAc-(1-&gt;4)-beta-D-GlcNAc)-L-asparaginyl-[protein] + H2O = N(4)-(alpha-D-Glc-(1-&gt;3)-alpha-D-Glc-(1-&gt;3)-alpha-D-Man-(1-&gt;2)-alpha-D-Man-(1-&gt;2)-alpha-D-Man-(1-&gt;3)-[alpha-D-Man-(1-&gt;2)-alpha-D-Man-(1-&gt;3)-[alpha-D-Man-(1-&gt;2)-alpha-D-Man-(1-&gt;6)]-alpha-D-Man-(1-&gt;6)]-beta-D-Man-(1-&gt;4)-beta-D-GlcNAc-(1-&gt;4)-beta-D-GlcNAc)-L-asparaginyl-[protein] + beta-D-glucose</text>
        <dbReference type="Rhea" id="RHEA:55988"/>
        <dbReference type="Rhea" id="RHEA-COMP:12806"/>
        <dbReference type="Rhea" id="RHEA-COMP:14355"/>
        <dbReference type="ChEBI" id="CHEBI:15377"/>
        <dbReference type="ChEBI" id="CHEBI:15903"/>
        <dbReference type="ChEBI" id="CHEBI:59082"/>
        <dbReference type="ChEBI" id="CHEBI:132537"/>
        <dbReference type="EC" id="3.2.1.106"/>
    </reaction>
</comment>
<feature type="region of interest" description="Disordered" evidence="15">
    <location>
        <begin position="883"/>
        <end position="907"/>
    </location>
</feature>
<dbReference type="Pfam" id="PF03200">
    <property type="entry name" value="Glyco_hydro_63"/>
    <property type="match status" value="1"/>
</dbReference>
<evidence type="ECO:0000259" key="16">
    <source>
        <dbReference type="Pfam" id="PF01266"/>
    </source>
</evidence>
<evidence type="ECO:0000256" key="9">
    <source>
        <dbReference type="ARBA" id="ARBA00023180"/>
    </source>
</evidence>
<dbReference type="InterPro" id="IPR006076">
    <property type="entry name" value="FAD-dep_OxRdtase"/>
</dbReference>
<comment type="similarity">
    <text evidence="2 13">Belongs to the glycosyl hydrolase 63 family.</text>
</comment>
<comment type="pathway">
    <text evidence="14">Glycan metabolism; N-glycan degradation.</text>
</comment>
<evidence type="ECO:0000256" key="8">
    <source>
        <dbReference type="ARBA" id="ARBA00023136"/>
    </source>
</evidence>
<keyword evidence="20" id="KW-1185">Reference proteome</keyword>
<accession>A0A6V8HEU1</accession>
<dbReference type="GO" id="GO:0004573">
    <property type="term" value="F:Glc3Man9GlcNAc2 oligosaccharide glucosidase activity"/>
    <property type="evidence" value="ECO:0007669"/>
    <property type="project" value="UniProtKB-UniRule"/>
</dbReference>
<feature type="compositionally biased region" description="Basic and acidic residues" evidence="15">
    <location>
        <begin position="20"/>
        <end position="39"/>
    </location>
</feature>
<name>A0A6V8HEU1_TALPI</name>
<feature type="compositionally biased region" description="Basic and acidic residues" evidence="15">
    <location>
        <begin position="143"/>
        <end position="171"/>
    </location>
</feature>
<dbReference type="GO" id="GO:0005789">
    <property type="term" value="C:endoplasmic reticulum membrane"/>
    <property type="evidence" value="ECO:0007669"/>
    <property type="project" value="UniProtKB-SubCell"/>
</dbReference>
<evidence type="ECO:0000256" key="15">
    <source>
        <dbReference type="SAM" id="MobiDB-lite"/>
    </source>
</evidence>
<dbReference type="InterPro" id="IPR036188">
    <property type="entry name" value="FAD/NAD-bd_sf"/>
</dbReference>
<keyword evidence="8" id="KW-0472">Membrane</keyword>
<evidence type="ECO:0000313" key="20">
    <source>
        <dbReference type="Proteomes" id="UP000053095"/>
    </source>
</evidence>
<reference evidence="20" key="1">
    <citation type="journal article" date="2015" name="Genome Announc.">
        <title>Draft genome sequence of Talaromyces cellulolyticus strain Y-94, a source of lignocellulosic biomass-degrading enzymes.</title>
        <authorList>
            <person name="Fujii T."/>
            <person name="Koike H."/>
            <person name="Sawayama S."/>
            <person name="Yano S."/>
            <person name="Inoue H."/>
        </authorList>
    </citation>
    <scope>NUCLEOTIDE SEQUENCE [LARGE SCALE GENOMIC DNA]</scope>
    <source>
        <strain evidence="20">Y-94</strain>
    </source>
</reference>
<feature type="compositionally biased region" description="Basic and acidic residues" evidence="15">
    <location>
        <begin position="75"/>
        <end position="121"/>
    </location>
</feature>
<evidence type="ECO:0000256" key="12">
    <source>
        <dbReference type="ARBA" id="ARBA00052431"/>
    </source>
</evidence>
<dbReference type="Pfam" id="PF16923">
    <property type="entry name" value="Glyco_hydro_63N"/>
    <property type="match status" value="1"/>
</dbReference>
<dbReference type="Gene3D" id="2.70.98.110">
    <property type="entry name" value="Glycosyl hydrolase family 63, N-terminal domain"/>
    <property type="match status" value="1"/>
</dbReference>
<evidence type="ECO:0000256" key="13">
    <source>
        <dbReference type="RuleBase" id="RU368089"/>
    </source>
</evidence>
<gene>
    <name evidence="19" type="ORF">TCE0_034f11714</name>
</gene>
<evidence type="ECO:0000256" key="14">
    <source>
        <dbReference type="RuleBase" id="RU369107"/>
    </source>
</evidence>
<evidence type="ECO:0000256" key="5">
    <source>
        <dbReference type="ARBA" id="ARBA00022824"/>
    </source>
</evidence>
<keyword evidence="5 13" id="KW-0256">Endoplasmic reticulum</keyword>
<dbReference type="PANTHER" id="PTHR10412:SF11">
    <property type="entry name" value="MANNOSYL-OLIGOSACCHARIDE GLUCOSIDASE"/>
    <property type="match status" value="1"/>
</dbReference>
<feature type="domain" description="Glycosyl hydrolase family 63 C-terminal" evidence="17">
    <location>
        <begin position="993"/>
        <end position="1492"/>
    </location>
</feature>
<comment type="subcellular location">
    <subcellularLocation>
        <location evidence="1 13">Endoplasmic reticulum membrane</location>
        <topology evidence="1 13">Single-pass type II membrane protein</topology>
    </subcellularLocation>
</comment>
<feature type="region of interest" description="Disordered" evidence="15">
    <location>
        <begin position="1"/>
        <end position="188"/>
    </location>
</feature>
<dbReference type="GO" id="GO:0008380">
    <property type="term" value="P:RNA splicing"/>
    <property type="evidence" value="ECO:0007669"/>
    <property type="project" value="InterPro"/>
</dbReference>
<keyword evidence="10 13" id="KW-0326">Glycosidase</keyword>
<evidence type="ECO:0000259" key="17">
    <source>
        <dbReference type="Pfam" id="PF03200"/>
    </source>
</evidence>
<protein>
    <recommendedName>
        <fullName evidence="11 13">Mannosyl-oligosaccharide glucosidase</fullName>
        <ecNumber evidence="11 13">3.2.1.106</ecNumber>
    </recommendedName>
    <alternativeName>
        <fullName evidence="14">Glucosidase I</fullName>
    </alternativeName>
</protein>
<keyword evidence="3" id="KW-0812">Transmembrane</keyword>